<keyword evidence="1" id="KW-0697">Rotamase</keyword>
<name>A0A9D9NDA5_9SPIO</name>
<dbReference type="InterPro" id="IPR050245">
    <property type="entry name" value="PrsA_foldase"/>
</dbReference>
<dbReference type="Gene3D" id="1.10.4030.10">
    <property type="entry name" value="Porin chaperone SurA, peptide-binding domain"/>
    <property type="match status" value="1"/>
</dbReference>
<evidence type="ECO:0000313" key="5">
    <source>
        <dbReference type="Proteomes" id="UP000810292"/>
    </source>
</evidence>
<dbReference type="Gene3D" id="3.10.50.40">
    <property type="match status" value="1"/>
</dbReference>
<dbReference type="InterPro" id="IPR027304">
    <property type="entry name" value="Trigger_fact/SurA_dom_sf"/>
</dbReference>
<comment type="caution">
    <text evidence="4">The sequence shown here is derived from an EMBL/GenBank/DDBJ whole genome shotgun (WGS) entry which is preliminary data.</text>
</comment>
<feature type="domain" description="PpiC" evidence="3">
    <location>
        <begin position="175"/>
        <end position="282"/>
    </location>
</feature>
<evidence type="ECO:0000259" key="3">
    <source>
        <dbReference type="PROSITE" id="PS50198"/>
    </source>
</evidence>
<dbReference type="InterPro" id="IPR000297">
    <property type="entry name" value="PPIase_PpiC"/>
</dbReference>
<evidence type="ECO:0000256" key="1">
    <source>
        <dbReference type="PROSITE-ProRule" id="PRU00278"/>
    </source>
</evidence>
<evidence type="ECO:0000313" key="4">
    <source>
        <dbReference type="EMBL" id="MBO8469577.1"/>
    </source>
</evidence>
<dbReference type="Pfam" id="PF13624">
    <property type="entry name" value="SurA_N_3"/>
    <property type="match status" value="1"/>
</dbReference>
<dbReference type="GO" id="GO:0003755">
    <property type="term" value="F:peptidyl-prolyl cis-trans isomerase activity"/>
    <property type="evidence" value="ECO:0007669"/>
    <property type="project" value="UniProtKB-KW"/>
</dbReference>
<sequence length="343" mass="38027">MNKRFSLFVLMILLAAMLSAASIISSPAATVNLIRNTAITMQDLDEEMARYEALGIQGVNKTDVLQTLINNEVFLQGAERDGISISDRQIDSLYAQAKANIEAQAGMAISDAEFEAEVIRQFGTVEAYRESLKNQMIVQQYLMQEKSAELQNVPAPEESAISSFYRQNQQRFFQPENVKLAHIYIPKTDNEADNNEAKALLEDVSERINSGAITFEKAVIDYSQDTGSNQRGGDIGWLTADNTVARQGWGDAFCDAVLSMEPGEVSGVLESNTGYHIVKVSVHNQAKLLGINDPVSPEDSATVHDFIYNMLYMQNQQVVMNRALESLIAELRAEAQINILYRG</sequence>
<organism evidence="4 5">
    <name type="scientific">Candidatus Ornithospirochaeta stercoravium</name>
    <dbReference type="NCBI Taxonomy" id="2840897"/>
    <lineage>
        <taxon>Bacteria</taxon>
        <taxon>Pseudomonadati</taxon>
        <taxon>Spirochaetota</taxon>
        <taxon>Spirochaetia</taxon>
        <taxon>Spirochaetales</taxon>
        <taxon>Spirochaetaceae</taxon>
        <taxon>Spirochaetaceae incertae sedis</taxon>
        <taxon>Candidatus Ornithospirochaeta</taxon>
    </lineage>
</organism>
<gene>
    <name evidence="4" type="ORF">IAA72_07320</name>
</gene>
<keyword evidence="2" id="KW-0732">Signal</keyword>
<feature type="signal peptide" evidence="2">
    <location>
        <begin position="1"/>
        <end position="21"/>
    </location>
</feature>
<dbReference type="PANTHER" id="PTHR47245">
    <property type="entry name" value="PEPTIDYLPROLYL ISOMERASE"/>
    <property type="match status" value="1"/>
</dbReference>
<dbReference type="SUPFAM" id="SSF109998">
    <property type="entry name" value="Triger factor/SurA peptide-binding domain-like"/>
    <property type="match status" value="1"/>
</dbReference>
<dbReference type="PROSITE" id="PS50198">
    <property type="entry name" value="PPIC_PPIASE_2"/>
    <property type="match status" value="1"/>
</dbReference>
<evidence type="ECO:0000256" key="2">
    <source>
        <dbReference type="SAM" id="SignalP"/>
    </source>
</evidence>
<feature type="chain" id="PRO_5039129870" evidence="2">
    <location>
        <begin position="22"/>
        <end position="343"/>
    </location>
</feature>
<reference evidence="4" key="2">
    <citation type="journal article" date="2021" name="PeerJ">
        <title>Extensive microbial diversity within the chicken gut microbiome revealed by metagenomics and culture.</title>
        <authorList>
            <person name="Gilroy R."/>
            <person name="Ravi A."/>
            <person name="Getino M."/>
            <person name="Pursley I."/>
            <person name="Horton D.L."/>
            <person name="Alikhan N.F."/>
            <person name="Baker D."/>
            <person name="Gharbi K."/>
            <person name="Hall N."/>
            <person name="Watson M."/>
            <person name="Adriaenssens E.M."/>
            <person name="Foster-Nyarko E."/>
            <person name="Jarju S."/>
            <person name="Secka A."/>
            <person name="Antonio M."/>
            <person name="Oren A."/>
            <person name="Chaudhuri R.R."/>
            <person name="La Ragione R."/>
            <person name="Hildebrand F."/>
            <person name="Pallen M.J."/>
        </authorList>
    </citation>
    <scope>NUCLEOTIDE SEQUENCE</scope>
    <source>
        <strain evidence="4">14700</strain>
    </source>
</reference>
<dbReference type="Proteomes" id="UP000810292">
    <property type="component" value="Unassembled WGS sequence"/>
</dbReference>
<keyword evidence="1 4" id="KW-0413">Isomerase</keyword>
<dbReference type="Pfam" id="PF13616">
    <property type="entry name" value="Rotamase_3"/>
    <property type="match status" value="1"/>
</dbReference>
<dbReference type="EMBL" id="JADIMF010000118">
    <property type="protein sequence ID" value="MBO8469577.1"/>
    <property type="molecule type" value="Genomic_DNA"/>
</dbReference>
<dbReference type="AlphaFoldDB" id="A0A9D9NDA5"/>
<reference evidence="4" key="1">
    <citation type="submission" date="2020-10" db="EMBL/GenBank/DDBJ databases">
        <authorList>
            <person name="Gilroy R."/>
        </authorList>
    </citation>
    <scope>NUCLEOTIDE SEQUENCE</scope>
    <source>
        <strain evidence="4">14700</strain>
    </source>
</reference>
<proteinExistence type="predicted"/>
<protein>
    <submittedName>
        <fullName evidence="4">Peptidylprolyl isomerase</fullName>
    </submittedName>
</protein>
<dbReference type="SUPFAM" id="SSF54534">
    <property type="entry name" value="FKBP-like"/>
    <property type="match status" value="1"/>
</dbReference>
<accession>A0A9D9NDA5</accession>
<dbReference type="PANTHER" id="PTHR47245:SF2">
    <property type="entry name" value="PEPTIDYL-PROLYL CIS-TRANS ISOMERASE HP_0175-RELATED"/>
    <property type="match status" value="1"/>
</dbReference>
<dbReference type="InterPro" id="IPR046357">
    <property type="entry name" value="PPIase_dom_sf"/>
</dbReference>